<feature type="non-terminal residue" evidence="3">
    <location>
        <position position="716"/>
    </location>
</feature>
<dbReference type="InParanoid" id="D8Q2V3"/>
<feature type="compositionally biased region" description="Basic residues" evidence="1">
    <location>
        <begin position="625"/>
        <end position="634"/>
    </location>
</feature>
<dbReference type="PANTHER" id="PTHR38248">
    <property type="entry name" value="FUNK1 6"/>
    <property type="match status" value="1"/>
</dbReference>
<dbReference type="PANTHER" id="PTHR38248:SF2">
    <property type="entry name" value="FUNK1 11"/>
    <property type="match status" value="1"/>
</dbReference>
<proteinExistence type="predicted"/>
<dbReference type="eggNOG" id="ENOG502S5WB">
    <property type="taxonomic scope" value="Eukaryota"/>
</dbReference>
<gene>
    <name evidence="3" type="ORF">SCHCODRAFT_107612</name>
</gene>
<dbReference type="SUPFAM" id="SSF56112">
    <property type="entry name" value="Protein kinase-like (PK-like)"/>
    <property type="match status" value="1"/>
</dbReference>
<dbReference type="AlphaFoldDB" id="D8Q2V3"/>
<dbReference type="InterPro" id="IPR040976">
    <property type="entry name" value="Pkinase_fungal"/>
</dbReference>
<dbReference type="OMA" id="HELMWRI"/>
<evidence type="ECO:0000313" key="4">
    <source>
        <dbReference type="Proteomes" id="UP000007431"/>
    </source>
</evidence>
<accession>D8Q2V3</accession>
<keyword evidence="4" id="KW-1185">Reference proteome</keyword>
<feature type="domain" description="Fungal-type protein kinase" evidence="2">
    <location>
        <begin position="171"/>
        <end position="512"/>
    </location>
</feature>
<dbReference type="EMBL" id="GL377305">
    <property type="protein sequence ID" value="EFI97588.1"/>
    <property type="molecule type" value="Genomic_DNA"/>
</dbReference>
<dbReference type="RefSeq" id="XP_003032491.1">
    <property type="nucleotide sequence ID" value="XM_003032445.1"/>
</dbReference>
<dbReference type="Proteomes" id="UP000007431">
    <property type="component" value="Unassembled WGS sequence"/>
</dbReference>
<feature type="compositionally biased region" description="Polar residues" evidence="1">
    <location>
        <begin position="671"/>
        <end position="682"/>
    </location>
</feature>
<sequence length="716" mass="80611">MVRSQQQVPHSGGPEGHDTTQELRYPDIPFPPSPIQQLPLSLALDKQVVSDTHRSSAFVPNLANDLFPKASFAITPNAVVKLCEKYFYDLTNWKWLYYPDFSNSADRIERASATASFLNKLTRISWLLYGDNRHPLPSVPRRWSVTQSSRLLVDGSKVASCGLALVDAGSADLQWSHILCDVQIESTLKGISRAVQKLTTGAAHIFATQEHRLFHLGLALAGDTCQLAYFDRAGRVLSPKFNVHKHCVLFARVIMGLTVLDKSFLGFDPNVILREGRRFLKVSQQEYEILETIHIKTTMLGRGTVCWRCRCPDDDEDFVIKSVWVDEREGAEEGELLMGVQMVAQLRTESDELVLRPDGEPYTTVRVRESRQGKKRSIVPYYVPRLVLRRIVFQPYARPPRDFSSKEELLEWMLDALQEHEAVYEDLHFLHGNINDDNIRAYTEPGSSRPRGMLIDFASAVSVSGQPATGSANEGGGTLPFTACDILLFPRQSEHGPWHDFESFLYVLMIICATCSGPSSTPRQGFDIRKSPMAPWYTSDGNRKADIMYLYSDAKFRAFLNRTFDPYFDDLKDIVCELRTLIMFRKYRQITHLDVMTVFDNHIRARRAIQAHAAIASKQASPVASKKRNCRKRRTDPSPSSSPALDAPAGPTHGMTTRAKSRAAPPRGPSLASNKPNLTRILTPSRRKTRASTEHAQFDQAGMATATRAAKRRKMV</sequence>
<organism evidence="4">
    <name type="scientific">Schizophyllum commune (strain H4-8 / FGSC 9210)</name>
    <name type="common">Split gill fungus</name>
    <dbReference type="NCBI Taxonomy" id="578458"/>
    <lineage>
        <taxon>Eukaryota</taxon>
        <taxon>Fungi</taxon>
        <taxon>Dikarya</taxon>
        <taxon>Basidiomycota</taxon>
        <taxon>Agaricomycotina</taxon>
        <taxon>Agaricomycetes</taxon>
        <taxon>Agaricomycetidae</taxon>
        <taxon>Agaricales</taxon>
        <taxon>Schizophyllaceae</taxon>
        <taxon>Schizophyllum</taxon>
    </lineage>
</organism>
<dbReference type="KEGG" id="scm:SCHCO_02571217"/>
<dbReference type="InterPro" id="IPR011009">
    <property type="entry name" value="Kinase-like_dom_sf"/>
</dbReference>
<evidence type="ECO:0000256" key="1">
    <source>
        <dbReference type="SAM" id="MobiDB-lite"/>
    </source>
</evidence>
<evidence type="ECO:0000259" key="2">
    <source>
        <dbReference type="Pfam" id="PF17667"/>
    </source>
</evidence>
<feature type="region of interest" description="Disordered" evidence="1">
    <location>
        <begin position="616"/>
        <end position="716"/>
    </location>
</feature>
<dbReference type="GeneID" id="9590265"/>
<dbReference type="OrthoDB" id="5584477at2759"/>
<evidence type="ECO:0000313" key="3">
    <source>
        <dbReference type="EMBL" id="EFI97588.1"/>
    </source>
</evidence>
<feature type="compositionally biased region" description="Low complexity" evidence="1">
    <location>
        <begin position="637"/>
        <end position="649"/>
    </location>
</feature>
<feature type="compositionally biased region" description="Basic and acidic residues" evidence="1">
    <location>
        <begin position="15"/>
        <end position="25"/>
    </location>
</feature>
<feature type="region of interest" description="Disordered" evidence="1">
    <location>
        <begin position="1"/>
        <end position="28"/>
    </location>
</feature>
<reference evidence="3 4" key="1">
    <citation type="journal article" date="2010" name="Nat. Biotechnol.">
        <title>Genome sequence of the model mushroom Schizophyllum commune.</title>
        <authorList>
            <person name="Ohm R.A."/>
            <person name="de Jong J.F."/>
            <person name="Lugones L.G."/>
            <person name="Aerts A."/>
            <person name="Kothe E."/>
            <person name="Stajich J.E."/>
            <person name="de Vries R.P."/>
            <person name="Record E."/>
            <person name="Levasseur A."/>
            <person name="Baker S.E."/>
            <person name="Bartholomew K.A."/>
            <person name="Coutinho P.M."/>
            <person name="Erdmann S."/>
            <person name="Fowler T.J."/>
            <person name="Gathman A.C."/>
            <person name="Lombard V."/>
            <person name="Henrissat B."/>
            <person name="Knabe N."/>
            <person name="Kuees U."/>
            <person name="Lilly W.W."/>
            <person name="Lindquist E."/>
            <person name="Lucas S."/>
            <person name="Magnuson J.K."/>
            <person name="Piumi F."/>
            <person name="Raudaskoski M."/>
            <person name="Salamov A."/>
            <person name="Schmutz J."/>
            <person name="Schwarze F.W.M.R."/>
            <person name="vanKuyk P.A."/>
            <person name="Horton J.S."/>
            <person name="Grigoriev I.V."/>
            <person name="Woesten H.A.B."/>
        </authorList>
    </citation>
    <scope>NUCLEOTIDE SEQUENCE [LARGE SCALE GENOMIC DNA]</scope>
    <source>
        <strain evidence="4">H4-8 / FGSC 9210</strain>
    </source>
</reference>
<name>D8Q2V3_SCHCM</name>
<dbReference type="HOGENOM" id="CLU_018259_0_0_1"/>
<dbReference type="VEuPathDB" id="FungiDB:SCHCODRAFT_02571217"/>
<protein>
    <recommendedName>
        <fullName evidence="2">Fungal-type protein kinase domain-containing protein</fullName>
    </recommendedName>
</protein>
<dbReference type="Pfam" id="PF17667">
    <property type="entry name" value="Pkinase_fungal"/>
    <property type="match status" value="1"/>
</dbReference>